<keyword evidence="1" id="KW-0812">Transmembrane</keyword>
<dbReference type="EMBL" id="BLAY01000063">
    <property type="protein sequence ID" value="GET39314.1"/>
    <property type="molecule type" value="Genomic_DNA"/>
</dbReference>
<name>A0AAV3XFV3_9CYAN</name>
<keyword evidence="1" id="KW-0472">Membrane</keyword>
<gene>
    <name evidence="2" type="ORF">MiSe_40780</name>
</gene>
<keyword evidence="1" id="KW-1133">Transmembrane helix</keyword>
<protein>
    <submittedName>
        <fullName evidence="2">Conserved hypothetical membrane protein</fullName>
    </submittedName>
</protein>
<sequence length="132" mass="14573">MMFLRGIVIWLVLMFAEILHGTARTLWLAPYVGDFRARQISVFTGSILMLIIAIAFVRALHASRASQLLAIGLLWLLLTIAFEIGLGRFVFAYSWERIASEYNLLAGGLMPIGLVVLTLSPLIAGKVRGVID</sequence>
<comment type="caution">
    <text evidence="2">The sequence shown here is derived from an EMBL/GenBank/DDBJ whole genome shotgun (WGS) entry which is preliminary data.</text>
</comment>
<feature type="transmembrane region" description="Helical" evidence="1">
    <location>
        <begin position="37"/>
        <end position="57"/>
    </location>
</feature>
<evidence type="ECO:0000256" key="1">
    <source>
        <dbReference type="SAM" id="Phobius"/>
    </source>
</evidence>
<feature type="transmembrane region" description="Helical" evidence="1">
    <location>
        <begin position="103"/>
        <end position="124"/>
    </location>
</feature>
<dbReference type="Proteomes" id="UP001050975">
    <property type="component" value="Unassembled WGS sequence"/>
</dbReference>
<organism evidence="2 3">
    <name type="scientific">Microseira wollei NIES-4236</name>
    <dbReference type="NCBI Taxonomy" id="2530354"/>
    <lineage>
        <taxon>Bacteria</taxon>
        <taxon>Bacillati</taxon>
        <taxon>Cyanobacteriota</taxon>
        <taxon>Cyanophyceae</taxon>
        <taxon>Oscillatoriophycideae</taxon>
        <taxon>Aerosakkonematales</taxon>
        <taxon>Aerosakkonemataceae</taxon>
        <taxon>Microseira</taxon>
    </lineage>
</organism>
<feature type="transmembrane region" description="Helical" evidence="1">
    <location>
        <begin position="69"/>
        <end position="91"/>
    </location>
</feature>
<proteinExistence type="predicted"/>
<keyword evidence="3" id="KW-1185">Reference proteome</keyword>
<reference evidence="2" key="1">
    <citation type="submission" date="2019-10" db="EMBL/GenBank/DDBJ databases">
        <title>Draft genome sequece of Microseira wollei NIES-4236.</title>
        <authorList>
            <person name="Yamaguchi H."/>
            <person name="Suzuki S."/>
            <person name="Kawachi M."/>
        </authorList>
    </citation>
    <scope>NUCLEOTIDE SEQUENCE</scope>
    <source>
        <strain evidence="2">NIES-4236</strain>
    </source>
</reference>
<evidence type="ECO:0000313" key="3">
    <source>
        <dbReference type="Proteomes" id="UP001050975"/>
    </source>
</evidence>
<evidence type="ECO:0000313" key="2">
    <source>
        <dbReference type="EMBL" id="GET39314.1"/>
    </source>
</evidence>
<dbReference type="AlphaFoldDB" id="A0AAV3XFV3"/>
<accession>A0AAV3XFV3</accession>